<dbReference type="Gene3D" id="2.40.420.20">
    <property type="match status" value="1"/>
</dbReference>
<evidence type="ECO:0000313" key="10">
    <source>
        <dbReference type="Proteomes" id="UP000051494"/>
    </source>
</evidence>
<name>A0A0Q9YQE9_9GAMM</name>
<evidence type="ECO:0000259" key="4">
    <source>
        <dbReference type="Pfam" id="PF25876"/>
    </source>
</evidence>
<dbReference type="GO" id="GO:0022857">
    <property type="term" value="F:transmembrane transporter activity"/>
    <property type="evidence" value="ECO:0007669"/>
    <property type="project" value="InterPro"/>
</dbReference>
<feature type="domain" description="Multidrug resistance protein MdtA-like C-terminal permuted SH3" evidence="7">
    <location>
        <begin position="300"/>
        <end position="360"/>
    </location>
</feature>
<dbReference type="InterPro" id="IPR006143">
    <property type="entry name" value="RND_pump_MFP"/>
</dbReference>
<keyword evidence="3" id="KW-0175">Coiled coil</keyword>
<evidence type="ECO:0000313" key="9">
    <source>
        <dbReference type="EMBL" id="MCS5707607.1"/>
    </source>
</evidence>
<comment type="caution">
    <text evidence="8">The sequence shown here is derived from an EMBL/GenBank/DDBJ whole genome shotgun (WGS) entry which is preliminary data.</text>
</comment>
<comment type="subcellular location">
    <subcellularLocation>
        <location evidence="1">Cell inner membrane</location>
        <topology evidence="1">Lipid-anchor</topology>
    </subcellularLocation>
</comment>
<evidence type="ECO:0000259" key="7">
    <source>
        <dbReference type="Pfam" id="PF25967"/>
    </source>
</evidence>
<dbReference type="Pfam" id="PF25944">
    <property type="entry name" value="Beta-barrel_RND"/>
    <property type="match status" value="1"/>
</dbReference>
<dbReference type="FunFam" id="2.40.420.20:FF:000001">
    <property type="entry name" value="Efflux RND transporter periplasmic adaptor subunit"/>
    <property type="match status" value="1"/>
</dbReference>
<dbReference type="GO" id="GO:0005886">
    <property type="term" value="C:plasma membrane"/>
    <property type="evidence" value="ECO:0007669"/>
    <property type="project" value="UniProtKB-SubCell"/>
</dbReference>
<dbReference type="OrthoDB" id="9800613at2"/>
<gene>
    <name evidence="8" type="primary">acrA</name>
    <name evidence="9" type="ORF">CC99x_001675</name>
    <name evidence="8" type="ORF">CC99x_00623</name>
</gene>
<dbReference type="SUPFAM" id="SSF111369">
    <property type="entry name" value="HlyD-like secretion proteins"/>
    <property type="match status" value="1"/>
</dbReference>
<dbReference type="Gene3D" id="2.40.30.170">
    <property type="match status" value="1"/>
</dbReference>
<dbReference type="Proteomes" id="UP000051494">
    <property type="component" value="Unassembled WGS sequence"/>
</dbReference>
<dbReference type="GO" id="GO:0046677">
    <property type="term" value="P:response to antibiotic"/>
    <property type="evidence" value="ECO:0007669"/>
    <property type="project" value="TreeGrafter"/>
</dbReference>
<dbReference type="EMBL" id="LKHV02000001">
    <property type="protein sequence ID" value="MCS5707607.1"/>
    <property type="molecule type" value="Genomic_DNA"/>
</dbReference>
<evidence type="ECO:0000259" key="6">
    <source>
        <dbReference type="Pfam" id="PF25944"/>
    </source>
</evidence>
<evidence type="ECO:0000256" key="1">
    <source>
        <dbReference type="ARBA" id="ARBA00004519"/>
    </source>
</evidence>
<evidence type="ECO:0000259" key="5">
    <source>
        <dbReference type="Pfam" id="PF25917"/>
    </source>
</evidence>
<feature type="domain" description="Multidrug resistance protein MdtA-like barrel-sandwich hybrid" evidence="5">
    <location>
        <begin position="65"/>
        <end position="207"/>
    </location>
</feature>
<dbReference type="STRING" id="437022.CC99x_00623"/>
<dbReference type="InterPro" id="IPR058625">
    <property type="entry name" value="MdtA-like_BSH"/>
</dbReference>
<feature type="domain" description="Multidrug resistance protein MdtA-like alpha-helical hairpin" evidence="4">
    <location>
        <begin position="105"/>
        <end position="174"/>
    </location>
</feature>
<dbReference type="InterPro" id="IPR058626">
    <property type="entry name" value="MdtA-like_b-barrel"/>
</dbReference>
<feature type="coiled-coil region" evidence="3">
    <location>
        <begin position="105"/>
        <end position="132"/>
    </location>
</feature>
<dbReference type="Pfam" id="PF25917">
    <property type="entry name" value="BSH_RND"/>
    <property type="match status" value="1"/>
</dbReference>
<sequence>MKKKIITVGAILFSLLLGYLFWPSSNTPQMAGGAGHAIPVGVMDVKNESVSLYTELPGRTVPYQIAEIRPQVTGLIKDRLFEEGSNVKEGQQLYQIDPAPYQAVYDSTKADLAKADANLQSVQAKNNRVKELLKKNAISKQDFDDSMASLAQAYADIAIAKAAIVKAKIDLDYTKVYAPISGRIGKSGVTKGALVTANQSQSLATITQLNPMYVDLTQASDELIQMRKNIESKKETLVELYLEKDSAPYAKKGVLQFTDVTVDQSTGSVQLRALFPNPEGLLLSGLFVRAKIETDAVESILIPQRAAIRGPDGQMRVWVVDKENTVNLRLVAIEKAVGDKWLVREGLNAGETIVLEGFQKIAPGAVVAPTYAEENMKSAMNMLSLQGEH</sequence>
<proteinExistence type="inferred from homology"/>
<dbReference type="RefSeq" id="WP_077065339.1">
    <property type="nucleotide sequence ID" value="NZ_LKHV02000001.1"/>
</dbReference>
<evidence type="ECO:0000313" key="8">
    <source>
        <dbReference type="EMBL" id="KRG19610.1"/>
    </source>
</evidence>
<dbReference type="Pfam" id="PF25876">
    <property type="entry name" value="HH_MFP_RND"/>
    <property type="match status" value="1"/>
</dbReference>
<dbReference type="PANTHER" id="PTHR30158">
    <property type="entry name" value="ACRA/E-RELATED COMPONENT OF DRUG EFFLUX TRANSPORTER"/>
    <property type="match status" value="1"/>
</dbReference>
<reference evidence="9" key="3">
    <citation type="submission" date="2021-06" db="EMBL/GenBank/DDBJ databases">
        <title>Genomic Description and Analysis of Intracellular Bacteria, Candidatus Berkiella cookevillensis and Candidatus Berkiella aquae.</title>
        <authorList>
            <person name="Kidane D.T."/>
            <person name="Mehari Y.T."/>
            <person name="Rice F.C."/>
            <person name="Arivett B.A."/>
            <person name="Farone A.L."/>
            <person name="Berk S.G."/>
            <person name="Farone M.B."/>
        </authorList>
    </citation>
    <scope>NUCLEOTIDE SEQUENCE</scope>
    <source>
        <strain evidence="9">CC99</strain>
    </source>
</reference>
<keyword evidence="10" id="KW-1185">Reference proteome</keyword>
<protein>
    <submittedName>
        <fullName evidence="9">Efflux RND transporter periplasmic adaptor subunit</fullName>
    </submittedName>
    <submittedName>
        <fullName evidence="8">Multidrug efflux pump subunit AcrA</fullName>
    </submittedName>
</protein>
<comment type="similarity">
    <text evidence="2">Belongs to the membrane fusion protein (MFP) (TC 8.A.1) family.</text>
</comment>
<dbReference type="InterPro" id="IPR058627">
    <property type="entry name" value="MdtA-like_C"/>
</dbReference>
<organism evidence="8">
    <name type="scientific">Candidatus Berkiella cookevillensis</name>
    <dbReference type="NCBI Taxonomy" id="437022"/>
    <lineage>
        <taxon>Bacteria</taxon>
        <taxon>Pseudomonadati</taxon>
        <taxon>Pseudomonadota</taxon>
        <taxon>Gammaproteobacteria</taxon>
        <taxon>Candidatus Berkiellales</taxon>
        <taxon>Candidatus Berkiellaceae</taxon>
        <taxon>Candidatus Berkiella</taxon>
    </lineage>
</organism>
<dbReference type="AlphaFoldDB" id="A0A0Q9YQE9"/>
<dbReference type="InterPro" id="IPR058624">
    <property type="entry name" value="MdtA-like_HH"/>
</dbReference>
<accession>A0A0Q9YQE9</accession>
<dbReference type="Gene3D" id="1.10.287.470">
    <property type="entry name" value="Helix hairpin bin"/>
    <property type="match status" value="1"/>
</dbReference>
<dbReference type="PATRIC" id="fig|1590042.3.peg.641"/>
<reference evidence="8" key="1">
    <citation type="submission" date="2015-09" db="EMBL/GenBank/DDBJ databases">
        <title>Draft Genome Sequences of Two Novel Amoeba-resistant Intranuclear Bacteria, Candidatus Berkiella cookevillensis and Candidatus Berkiella aquae.</title>
        <authorList>
            <person name="Mehari Y.T."/>
            <person name="Arivett B.A."/>
            <person name="Farone A.L."/>
            <person name="Gunderson J.H."/>
            <person name="Farone M.B."/>
        </authorList>
    </citation>
    <scope>NUCLEOTIDE SEQUENCE [LARGE SCALE GENOMIC DNA]</scope>
    <source>
        <strain evidence="8">CC99</strain>
    </source>
</reference>
<evidence type="ECO:0000256" key="3">
    <source>
        <dbReference type="SAM" id="Coils"/>
    </source>
</evidence>
<dbReference type="Gene3D" id="2.40.50.100">
    <property type="match status" value="1"/>
</dbReference>
<dbReference type="NCBIfam" id="TIGR01730">
    <property type="entry name" value="RND_mfp"/>
    <property type="match status" value="1"/>
</dbReference>
<feature type="domain" description="Multidrug resistance protein MdtA-like beta-barrel" evidence="6">
    <location>
        <begin position="211"/>
        <end position="295"/>
    </location>
</feature>
<dbReference type="PANTHER" id="PTHR30158:SF3">
    <property type="entry name" value="MULTIDRUG EFFLUX PUMP SUBUNIT ACRA-RELATED"/>
    <property type="match status" value="1"/>
</dbReference>
<reference evidence="9" key="2">
    <citation type="journal article" date="2016" name="Genome Announc.">
        <title>Draft Genome Sequences of Two Novel Amoeba-Resistant Intranuclear Bacteria, 'Candidatus Berkiella cookevillensis' and 'Candidatus Berkiella aquae'.</title>
        <authorList>
            <person name="Mehari Y.T."/>
            <person name="Arivett B.A."/>
            <person name="Farone A.L."/>
            <person name="Gunderson J.H."/>
            <person name="Farone M.B."/>
        </authorList>
    </citation>
    <scope>NUCLEOTIDE SEQUENCE</scope>
    <source>
        <strain evidence="9">CC99</strain>
    </source>
</reference>
<dbReference type="Pfam" id="PF25967">
    <property type="entry name" value="RND-MFP_C"/>
    <property type="match status" value="1"/>
</dbReference>
<evidence type="ECO:0000256" key="2">
    <source>
        <dbReference type="ARBA" id="ARBA00009477"/>
    </source>
</evidence>
<dbReference type="EMBL" id="LKHV01000002">
    <property type="protein sequence ID" value="KRG19610.1"/>
    <property type="molecule type" value="Genomic_DNA"/>
</dbReference>